<dbReference type="SUPFAM" id="SSF53335">
    <property type="entry name" value="S-adenosyl-L-methionine-dependent methyltransferases"/>
    <property type="match status" value="1"/>
</dbReference>
<dbReference type="OrthoDB" id="2013972at2759"/>
<dbReference type="InterPro" id="IPR029063">
    <property type="entry name" value="SAM-dependent_MTases_sf"/>
</dbReference>
<evidence type="ECO:0000313" key="4">
    <source>
        <dbReference type="Proteomes" id="UP000008065"/>
    </source>
</evidence>
<dbReference type="VEuPathDB" id="FungiDB:NEUTE1DRAFT_146482"/>
<dbReference type="KEGG" id="nte:NEUTE1DRAFT146482"/>
<feature type="compositionally biased region" description="Low complexity" evidence="2">
    <location>
        <begin position="28"/>
        <end position="42"/>
    </location>
</feature>
<dbReference type="PANTHER" id="PTHR43591:SF10">
    <property type="entry name" value="ABC TRANSMEMBRANE TYPE-1 DOMAIN-CONTAINING PROTEIN-RELATED"/>
    <property type="match status" value="1"/>
</dbReference>
<sequence>MSTSAKRKAVSPTPGSSPPARPAPAGPTSPAAGSPEAAGVSSFPAAPANTDDALTGAHWLQQGMPEEDDQDADSSLGSDVESSTASISSSIFNYRMINGRTYHSDAVTDIEYWAPNDEKHLDSLEIYYHGVELLNDHQLHMSPLKDNIERVIDIGTGAGFWAIDFADKYPNCEVIGTDISPMQPSWVPPNLNFEISDASKEWTYKPNYFDLVHVRFFVGAIEDWNAFYREAFKVCKPGGWIEHYDHSPVVTSDDGSVVPGSAMDTYGKVLAEAARRIGRSATLADDDTMEEGLKAAGFVNIQTKRMKMPLSPWSDDKKLKEVGLCAYSTLSADVEGVVQYLFGNVMGWTPEEISVFAAHMRRELKDKNIHGYYHWKYVWAQKPEDAQ</sequence>
<dbReference type="EMBL" id="GL891304">
    <property type="protein sequence ID" value="EGO58007.1"/>
    <property type="molecule type" value="Genomic_DNA"/>
</dbReference>
<dbReference type="Pfam" id="PF13489">
    <property type="entry name" value="Methyltransf_23"/>
    <property type="match status" value="1"/>
</dbReference>
<dbReference type="Proteomes" id="UP000008065">
    <property type="component" value="Unassembled WGS sequence"/>
</dbReference>
<dbReference type="RefSeq" id="XP_009851077.1">
    <property type="nucleotide sequence ID" value="XM_009852775.1"/>
</dbReference>
<dbReference type="GeneID" id="20826710"/>
<keyword evidence="4" id="KW-1185">Reference proteome</keyword>
<reference evidence="4" key="1">
    <citation type="journal article" date="2011" name="Genetics">
        <title>Massive changes in genome architecture accompany the transition to self-fertility in the filamentous fungus Neurospora tetrasperma.</title>
        <authorList>
            <person name="Ellison C.E."/>
            <person name="Stajich J.E."/>
            <person name="Jacobson D.J."/>
            <person name="Natvig D.O."/>
            <person name="Lapidus A."/>
            <person name="Foster B."/>
            <person name="Aerts A."/>
            <person name="Riley R."/>
            <person name="Lindquist E.A."/>
            <person name="Grigoriev I.V."/>
            <person name="Taylor J.W."/>
        </authorList>
    </citation>
    <scope>NUCLEOTIDE SEQUENCE [LARGE SCALE GENOMIC DNA]</scope>
    <source>
        <strain evidence="4">FGSC 2508 / P0657</strain>
    </source>
</reference>
<dbReference type="CDD" id="cd02440">
    <property type="entry name" value="AdoMet_MTases"/>
    <property type="match status" value="1"/>
</dbReference>
<proteinExistence type="inferred from homology"/>
<evidence type="ECO:0000256" key="2">
    <source>
        <dbReference type="SAM" id="MobiDB-lite"/>
    </source>
</evidence>
<dbReference type="HOGENOM" id="CLU_010595_0_0_1"/>
<dbReference type="GO" id="GO:0008168">
    <property type="term" value="F:methyltransferase activity"/>
    <property type="evidence" value="ECO:0007669"/>
    <property type="project" value="TreeGrafter"/>
</dbReference>
<comment type="similarity">
    <text evidence="1">Belongs to the methyltransferase superfamily. LaeA methyltransferase family.</text>
</comment>
<dbReference type="PANTHER" id="PTHR43591">
    <property type="entry name" value="METHYLTRANSFERASE"/>
    <property type="match status" value="1"/>
</dbReference>
<organism evidence="3 4">
    <name type="scientific">Neurospora tetrasperma (strain FGSC 2508 / ATCC MYA-4615 / P0657)</name>
    <dbReference type="NCBI Taxonomy" id="510951"/>
    <lineage>
        <taxon>Eukaryota</taxon>
        <taxon>Fungi</taxon>
        <taxon>Dikarya</taxon>
        <taxon>Ascomycota</taxon>
        <taxon>Pezizomycotina</taxon>
        <taxon>Sordariomycetes</taxon>
        <taxon>Sordariomycetidae</taxon>
        <taxon>Sordariales</taxon>
        <taxon>Sordariaceae</taxon>
        <taxon>Neurospora</taxon>
    </lineage>
</organism>
<gene>
    <name evidence="3" type="ORF">NEUTE1DRAFT_146482</name>
</gene>
<evidence type="ECO:0008006" key="5">
    <source>
        <dbReference type="Google" id="ProtNLM"/>
    </source>
</evidence>
<evidence type="ECO:0000313" key="3">
    <source>
        <dbReference type="EMBL" id="EGO58007.1"/>
    </source>
</evidence>
<name>F8MMY3_NEUT8</name>
<feature type="compositionally biased region" description="Pro residues" evidence="2">
    <location>
        <begin position="15"/>
        <end position="27"/>
    </location>
</feature>
<accession>F8MMY3</accession>
<feature type="region of interest" description="Disordered" evidence="2">
    <location>
        <begin position="1"/>
        <end position="53"/>
    </location>
</feature>
<evidence type="ECO:0000256" key="1">
    <source>
        <dbReference type="ARBA" id="ARBA00038158"/>
    </source>
</evidence>
<dbReference type="AlphaFoldDB" id="F8MMY3"/>
<dbReference type="Gene3D" id="3.40.50.150">
    <property type="entry name" value="Vaccinia Virus protein VP39"/>
    <property type="match status" value="1"/>
</dbReference>
<protein>
    <recommendedName>
        <fullName evidence="5">S-adenosyl-L-methionine-dependent methyltransferase</fullName>
    </recommendedName>
</protein>